<dbReference type="InterPro" id="IPR035093">
    <property type="entry name" value="RelE/ParE_toxin_dom_sf"/>
</dbReference>
<dbReference type="InterPro" id="IPR007712">
    <property type="entry name" value="RelE/ParE_toxin"/>
</dbReference>
<evidence type="ECO:0000256" key="6">
    <source>
        <dbReference type="ARBA" id="ARBA00030388"/>
    </source>
</evidence>
<keyword evidence="3" id="KW-0540">Nuclease</keyword>
<evidence type="ECO:0000256" key="5">
    <source>
        <dbReference type="ARBA" id="ARBA00022801"/>
    </source>
</evidence>
<dbReference type="NCBIfam" id="TIGR02385">
    <property type="entry name" value="RelE_StbE"/>
    <property type="match status" value="1"/>
</dbReference>
<accession>A0A3E1EXN4</accession>
<dbReference type="AlphaFoldDB" id="A0A3E1EXN4"/>
<dbReference type="OrthoDB" id="9801102at2"/>
<organism evidence="7 8">
    <name type="scientific">Brumimicrobium aurantiacum</name>
    <dbReference type="NCBI Taxonomy" id="1737063"/>
    <lineage>
        <taxon>Bacteria</taxon>
        <taxon>Pseudomonadati</taxon>
        <taxon>Bacteroidota</taxon>
        <taxon>Flavobacteriia</taxon>
        <taxon>Flavobacteriales</taxon>
        <taxon>Crocinitomicaceae</taxon>
        <taxon>Brumimicrobium</taxon>
    </lineage>
</organism>
<dbReference type="Pfam" id="PF06769">
    <property type="entry name" value="YoeB_toxin"/>
    <property type="match status" value="1"/>
</dbReference>
<dbReference type="NCBIfam" id="TIGR02116">
    <property type="entry name" value="toxin_Txe_YoeB"/>
    <property type="match status" value="1"/>
</dbReference>
<dbReference type="InterPro" id="IPR009614">
    <property type="entry name" value="YoeB_toxin"/>
</dbReference>
<evidence type="ECO:0000256" key="2">
    <source>
        <dbReference type="ARBA" id="ARBA00022649"/>
    </source>
</evidence>
<evidence type="ECO:0000313" key="8">
    <source>
        <dbReference type="Proteomes" id="UP000257127"/>
    </source>
</evidence>
<evidence type="ECO:0000313" key="7">
    <source>
        <dbReference type="EMBL" id="RFC54325.1"/>
    </source>
</evidence>
<dbReference type="GO" id="GO:0045892">
    <property type="term" value="P:negative regulation of DNA-templated transcription"/>
    <property type="evidence" value="ECO:0007669"/>
    <property type="project" value="TreeGrafter"/>
</dbReference>
<sequence length="90" mass="10596">MKYELIYTKEAIDDLNKFKKSGNKVLLKKIATLLKEIKHSPFNGTGKPEELKHQYAGLWSRRINREHRLIYKVEDNIITITVLSLKGHYK</sequence>
<dbReference type="GO" id="GO:0004519">
    <property type="term" value="F:endonuclease activity"/>
    <property type="evidence" value="ECO:0007669"/>
    <property type="project" value="UniProtKB-KW"/>
</dbReference>
<evidence type="ECO:0000256" key="1">
    <source>
        <dbReference type="ARBA" id="ARBA00008172"/>
    </source>
</evidence>
<dbReference type="Gene3D" id="3.30.2310.20">
    <property type="entry name" value="RelE-like"/>
    <property type="match status" value="1"/>
</dbReference>
<reference evidence="7 8" key="1">
    <citation type="submission" date="2018-08" db="EMBL/GenBank/DDBJ databases">
        <title>The draft genome squence of Brumimicrobium sp. N62.</title>
        <authorList>
            <person name="Du Z.-J."/>
            <person name="Luo H.-R."/>
        </authorList>
    </citation>
    <scope>NUCLEOTIDE SEQUENCE [LARGE SCALE GENOMIC DNA]</scope>
    <source>
        <strain evidence="7 8">N62</strain>
    </source>
</reference>
<protein>
    <recommendedName>
        <fullName evidence="6">Putative mRNA interferase YoeB</fullName>
    </recommendedName>
</protein>
<keyword evidence="4" id="KW-0255">Endonuclease</keyword>
<dbReference type="Proteomes" id="UP000257127">
    <property type="component" value="Unassembled WGS sequence"/>
</dbReference>
<comment type="similarity">
    <text evidence="1">Belongs to the YoeB family.</text>
</comment>
<evidence type="ECO:0000256" key="3">
    <source>
        <dbReference type="ARBA" id="ARBA00022722"/>
    </source>
</evidence>
<dbReference type="GO" id="GO:0016787">
    <property type="term" value="F:hydrolase activity"/>
    <property type="evidence" value="ECO:0007669"/>
    <property type="project" value="UniProtKB-KW"/>
</dbReference>
<dbReference type="RefSeq" id="WP_116880726.1">
    <property type="nucleotide sequence ID" value="NZ_QURB01000004.1"/>
</dbReference>
<dbReference type="EMBL" id="QURB01000004">
    <property type="protein sequence ID" value="RFC54325.1"/>
    <property type="molecule type" value="Genomic_DNA"/>
</dbReference>
<dbReference type="SUPFAM" id="SSF143011">
    <property type="entry name" value="RelE-like"/>
    <property type="match status" value="1"/>
</dbReference>
<evidence type="ECO:0000256" key="4">
    <source>
        <dbReference type="ARBA" id="ARBA00022759"/>
    </source>
</evidence>
<name>A0A3E1EXN4_9FLAO</name>
<dbReference type="PANTHER" id="PTHR38039">
    <property type="entry name" value="TOXIN YOEB"/>
    <property type="match status" value="1"/>
</dbReference>
<comment type="caution">
    <text evidence="7">The sequence shown here is derived from an EMBL/GenBank/DDBJ whole genome shotgun (WGS) entry which is preliminary data.</text>
</comment>
<keyword evidence="2" id="KW-1277">Toxin-antitoxin system</keyword>
<dbReference type="GO" id="GO:0006401">
    <property type="term" value="P:RNA catabolic process"/>
    <property type="evidence" value="ECO:0007669"/>
    <property type="project" value="InterPro"/>
</dbReference>
<proteinExistence type="inferred from homology"/>
<keyword evidence="5" id="KW-0378">Hydrolase</keyword>
<dbReference type="PANTHER" id="PTHR38039:SF1">
    <property type="entry name" value="TOXIN YOEB"/>
    <property type="match status" value="1"/>
</dbReference>
<gene>
    <name evidence="7" type="ORF">DXU93_07810</name>
</gene>
<keyword evidence="8" id="KW-1185">Reference proteome</keyword>